<keyword evidence="2" id="KW-1185">Reference proteome</keyword>
<proteinExistence type="predicted"/>
<protein>
    <submittedName>
        <fullName evidence="1">Acyl-[acyl-carrier-protein]--UDP-N-acetylglucosam ine O-acyltransferase</fullName>
    </submittedName>
</protein>
<reference evidence="1 2" key="1">
    <citation type="submission" date="2024-02" db="EMBL/GenBank/DDBJ databases">
        <authorList>
            <person name="Nijsse B."/>
            <person name="Sprong H."/>
        </authorList>
    </citation>
    <scope>NUCLEOTIDE SEQUENCE [LARGE SCALE GENOMIC DNA]</scope>
    <source>
        <strain evidence="1">OB144</strain>
    </source>
</reference>
<sequence length="90" mass="10102">MDGLDEIYKQSVLVSNLTNSTKLPPAAQLKKFLEETTDKIYDKLQKTGEAYLSYTNAPTNTGLHANVIKYSKEDGKIYRTFYNTGGSGFR</sequence>
<organism evidence="1 2">
    <name type="scientific">Rickettsia helvetica</name>
    <dbReference type="NCBI Taxonomy" id="35789"/>
    <lineage>
        <taxon>Bacteria</taxon>
        <taxon>Pseudomonadati</taxon>
        <taxon>Pseudomonadota</taxon>
        <taxon>Alphaproteobacteria</taxon>
        <taxon>Rickettsiales</taxon>
        <taxon>Rickettsiaceae</taxon>
        <taxon>Rickettsieae</taxon>
        <taxon>Rickettsia</taxon>
        <taxon>spotted fever group</taxon>
    </lineage>
</organism>
<evidence type="ECO:0000313" key="2">
    <source>
        <dbReference type="Proteomes" id="UP001642485"/>
    </source>
</evidence>
<dbReference type="EMBL" id="OZ018776">
    <property type="protein sequence ID" value="CAK9120033.1"/>
    <property type="molecule type" value="Genomic_DNA"/>
</dbReference>
<dbReference type="Proteomes" id="UP001642485">
    <property type="component" value="Chromosome"/>
</dbReference>
<dbReference type="RefSeq" id="WP_010421175.1">
    <property type="nucleotide sequence ID" value="NZ_OY974080.1"/>
</dbReference>
<gene>
    <name evidence="1" type="ORF">OB144RH_01635</name>
</gene>
<accession>A0ABP0T350</accession>
<name>A0ABP0T350_RICHE</name>
<evidence type="ECO:0000313" key="1">
    <source>
        <dbReference type="EMBL" id="CAK9120033.1"/>
    </source>
</evidence>